<dbReference type="Proteomes" id="UP000785679">
    <property type="component" value="Unassembled WGS sequence"/>
</dbReference>
<comment type="caution">
    <text evidence="2">The sequence shown here is derived from an EMBL/GenBank/DDBJ whole genome shotgun (WGS) entry which is preliminary data.</text>
</comment>
<dbReference type="AlphaFoldDB" id="A0A8J8NLJ8"/>
<sequence length="333" mass="38655">MTSVSAQLSGKSKEQLIQFILKKGNEKKKDQCETTQALTQDAQDRITPIVHQLRGNIAFKAEAQKKITAQVTAIELQISALEASKAKDNSKMQKRDEQLHKSEMLVKRQKEELRNIQRLITPELVKQLFTLLENQNVQKVVEMIEALVGLLRNSENVTSSDVRCYLQKHEGLLYKMQNVVCMNIRDAVLNKHFETIKRITKSFVDSATDGFLVCQPYAPFLAWASQFIILCRQNQQLEKVQAQVRTIEKDMQEKQDKIDSQKLIIESLRNEGYLDHFQREVSEDESRIAQYEQLQADIVARAEREQSSYQNFERTFFKELEEFVIKKKTAARK</sequence>
<feature type="coiled-coil region" evidence="1">
    <location>
        <begin position="237"/>
        <end position="294"/>
    </location>
</feature>
<organism evidence="2 3">
    <name type="scientific">Halteria grandinella</name>
    <dbReference type="NCBI Taxonomy" id="5974"/>
    <lineage>
        <taxon>Eukaryota</taxon>
        <taxon>Sar</taxon>
        <taxon>Alveolata</taxon>
        <taxon>Ciliophora</taxon>
        <taxon>Intramacronucleata</taxon>
        <taxon>Spirotrichea</taxon>
        <taxon>Stichotrichia</taxon>
        <taxon>Sporadotrichida</taxon>
        <taxon>Halteriidae</taxon>
        <taxon>Halteria</taxon>
    </lineage>
</organism>
<proteinExistence type="predicted"/>
<accession>A0A8J8NLJ8</accession>
<reference evidence="2" key="1">
    <citation type="submission" date="2019-06" db="EMBL/GenBank/DDBJ databases">
        <authorList>
            <person name="Zheng W."/>
        </authorList>
    </citation>
    <scope>NUCLEOTIDE SEQUENCE</scope>
    <source>
        <strain evidence="2">QDHG01</strain>
    </source>
</reference>
<dbReference type="OrthoDB" id="10512842at2759"/>
<evidence type="ECO:0000313" key="2">
    <source>
        <dbReference type="EMBL" id="TNV77513.1"/>
    </source>
</evidence>
<dbReference type="EMBL" id="RRYP01011786">
    <property type="protein sequence ID" value="TNV77513.1"/>
    <property type="molecule type" value="Genomic_DNA"/>
</dbReference>
<gene>
    <name evidence="2" type="ORF">FGO68_gene12277</name>
</gene>
<keyword evidence="1" id="KW-0175">Coiled coil</keyword>
<keyword evidence="3" id="KW-1185">Reference proteome</keyword>
<name>A0A8J8NLJ8_HALGN</name>
<protein>
    <submittedName>
        <fullName evidence="2">Uncharacterized protein</fullName>
    </submittedName>
</protein>
<evidence type="ECO:0000313" key="3">
    <source>
        <dbReference type="Proteomes" id="UP000785679"/>
    </source>
</evidence>
<evidence type="ECO:0000256" key="1">
    <source>
        <dbReference type="SAM" id="Coils"/>
    </source>
</evidence>